<feature type="domain" description="AIG1-type G" evidence="4">
    <location>
        <begin position="83"/>
        <end position="215"/>
    </location>
</feature>
<evidence type="ECO:0000256" key="2">
    <source>
        <dbReference type="ARBA" id="ARBA00023134"/>
    </source>
</evidence>
<evidence type="ECO:0000313" key="5">
    <source>
        <dbReference type="EMBL" id="PKC06768.1"/>
    </source>
</evidence>
<evidence type="ECO:0000313" key="6">
    <source>
        <dbReference type="Proteomes" id="UP000232722"/>
    </source>
</evidence>
<feature type="coiled-coil region" evidence="3">
    <location>
        <begin position="525"/>
        <end position="562"/>
    </location>
</feature>
<dbReference type="SUPFAM" id="SSF52540">
    <property type="entry name" value="P-loop containing nucleoside triphosphate hydrolases"/>
    <property type="match status" value="1"/>
</dbReference>
<gene>
    <name evidence="5" type="ORF">RhiirA5_501121</name>
</gene>
<dbReference type="InterPro" id="IPR027417">
    <property type="entry name" value="P-loop_NTPase"/>
</dbReference>
<keyword evidence="2" id="KW-0342">GTP-binding</keyword>
<dbReference type="InterPro" id="IPR045058">
    <property type="entry name" value="GIMA/IAN/Toc"/>
</dbReference>
<sequence>MQIMILDLGMIRTNGSNLMENDKLWDKGKSLNHNLTIFGKCSSIPYGQHYYNSELPILVCLCDPNPPNFSINKNMINNKTKIRNILLIGNAGKGKSTLANVLTGTNEFEESTDPINGTSKTKAKEFEHEKIKYRIIDTVGIGISIQSTEEILNKLKGITDILSEGINRILFLTNGRFTKEEVEAFNLLRNVIFDDRVTDYTTIVFTNFAKFKDEKACEKNRQGFQQEIGKISMPLASTAIIYVDNPPIIGFMEPVARISREASREVLLNHLRTCQEVYQPEPLKKFRKMLDEFNSIIKDTIEAVENVDLYYKTNITYLGEFITTRRVIIENIEERLEEVRKYMGDRFKSSVVSHSTLLIGKGLSISGIWFPPLMVPGLALSTIGFVSAATTDISAILKENEAYKSFEESHAKDKEKCENLEILQEELRNLINKFKDIRPRFVISEYRKQNIDRNKIEVIENVMNQILGEEIEPDVDLNNNEKTKYSTSQETVRAVVEGICKLAPSPLSFYCMYRDHKETKNRDSLSDMEMTIKDFREGLKVLEEKQQQLNELYETIKRCEEKIAKLT</sequence>
<dbReference type="VEuPathDB" id="FungiDB:FUN_015527"/>
<accession>A0A2N0PIW1</accession>
<evidence type="ECO:0000256" key="1">
    <source>
        <dbReference type="ARBA" id="ARBA00022741"/>
    </source>
</evidence>
<evidence type="ECO:0000256" key="3">
    <source>
        <dbReference type="SAM" id="Coils"/>
    </source>
</evidence>
<dbReference type="VEuPathDB" id="FungiDB:RhiirA1_440354"/>
<dbReference type="VEuPathDB" id="FungiDB:RhiirFUN_011381"/>
<keyword evidence="1" id="KW-0547">Nucleotide-binding</keyword>
<comment type="caution">
    <text evidence="5">The sequence shown here is derived from an EMBL/GenBank/DDBJ whole genome shotgun (WGS) entry which is preliminary data.</text>
</comment>
<proteinExistence type="predicted"/>
<protein>
    <recommendedName>
        <fullName evidence="4">AIG1-type G domain-containing protein</fullName>
    </recommendedName>
</protein>
<keyword evidence="3" id="KW-0175">Coiled coil</keyword>
<dbReference type="PANTHER" id="PTHR10903:SF184">
    <property type="entry name" value="GTP-BINDING PROTEIN A"/>
    <property type="match status" value="1"/>
</dbReference>
<dbReference type="Pfam" id="PF04548">
    <property type="entry name" value="AIG1"/>
    <property type="match status" value="1"/>
</dbReference>
<evidence type="ECO:0000259" key="4">
    <source>
        <dbReference type="Pfam" id="PF04548"/>
    </source>
</evidence>
<dbReference type="Gene3D" id="3.40.50.300">
    <property type="entry name" value="P-loop containing nucleotide triphosphate hydrolases"/>
    <property type="match status" value="1"/>
</dbReference>
<dbReference type="GO" id="GO:0005525">
    <property type="term" value="F:GTP binding"/>
    <property type="evidence" value="ECO:0007669"/>
    <property type="project" value="UniProtKB-KW"/>
</dbReference>
<dbReference type="InterPro" id="IPR006703">
    <property type="entry name" value="G_AIG1"/>
</dbReference>
<dbReference type="Proteomes" id="UP000232722">
    <property type="component" value="Unassembled WGS sequence"/>
</dbReference>
<reference evidence="5 6" key="2">
    <citation type="submission" date="2017-09" db="EMBL/GenBank/DDBJ databases">
        <title>Extensive intraspecific genome diversity in a model arbuscular mycorrhizal fungus.</title>
        <authorList>
            <person name="Chen E.C."/>
            <person name="Morin E."/>
            <person name="Beaudet D."/>
            <person name="Noel J."/>
            <person name="Ndikumana S."/>
            <person name="Charron P."/>
            <person name="St-Onge C."/>
            <person name="Giorgi J."/>
            <person name="Grigoriev I.V."/>
            <person name="Roux C."/>
            <person name="Martin F.M."/>
            <person name="Corradi N."/>
        </authorList>
    </citation>
    <scope>NUCLEOTIDE SEQUENCE [LARGE SCALE GENOMIC DNA]</scope>
    <source>
        <strain evidence="5 6">A5</strain>
    </source>
</reference>
<name>A0A2N0PIW1_9GLOM</name>
<organism evidence="5 6">
    <name type="scientific">Rhizophagus irregularis</name>
    <dbReference type="NCBI Taxonomy" id="588596"/>
    <lineage>
        <taxon>Eukaryota</taxon>
        <taxon>Fungi</taxon>
        <taxon>Fungi incertae sedis</taxon>
        <taxon>Mucoromycota</taxon>
        <taxon>Glomeromycotina</taxon>
        <taxon>Glomeromycetes</taxon>
        <taxon>Glomerales</taxon>
        <taxon>Glomeraceae</taxon>
        <taxon>Rhizophagus</taxon>
    </lineage>
</organism>
<dbReference type="PANTHER" id="PTHR10903">
    <property type="entry name" value="GTPASE, IMAP FAMILY MEMBER-RELATED"/>
    <property type="match status" value="1"/>
</dbReference>
<dbReference type="EMBL" id="LLXJ01000717">
    <property type="protein sequence ID" value="PKC06768.1"/>
    <property type="molecule type" value="Genomic_DNA"/>
</dbReference>
<dbReference type="AlphaFoldDB" id="A0A2N0PIW1"/>
<reference evidence="5 6" key="1">
    <citation type="submission" date="2016-04" db="EMBL/GenBank/DDBJ databases">
        <title>Genome analyses suggest a sexual origin of heterokaryosis in a supposedly ancient asexual fungus.</title>
        <authorList>
            <person name="Ropars J."/>
            <person name="Sedzielewska K."/>
            <person name="Noel J."/>
            <person name="Charron P."/>
            <person name="Farinelli L."/>
            <person name="Marton T."/>
            <person name="Kruger M."/>
            <person name="Pelin A."/>
            <person name="Brachmann A."/>
            <person name="Corradi N."/>
        </authorList>
    </citation>
    <scope>NUCLEOTIDE SEQUENCE [LARGE SCALE GENOMIC DNA]</scope>
    <source>
        <strain evidence="5 6">A5</strain>
    </source>
</reference>